<dbReference type="Proteomes" id="UP000287033">
    <property type="component" value="Unassembled WGS sequence"/>
</dbReference>
<dbReference type="GO" id="GO:0015421">
    <property type="term" value="F:ABC-type oligopeptide transporter activity"/>
    <property type="evidence" value="ECO:0007669"/>
    <property type="project" value="TreeGrafter"/>
</dbReference>
<dbReference type="GO" id="GO:0016020">
    <property type="term" value="C:membrane"/>
    <property type="evidence" value="ECO:0007669"/>
    <property type="project" value="UniProtKB-SubCell"/>
</dbReference>
<comment type="subcellular location">
    <subcellularLocation>
        <location evidence="1">Membrane</location>
        <topology evidence="1">Multi-pass membrane protein</topology>
    </subcellularLocation>
</comment>
<dbReference type="STRING" id="137246.A0A401TFM3"/>
<evidence type="ECO:0000313" key="6">
    <source>
        <dbReference type="EMBL" id="GCC41423.1"/>
    </source>
</evidence>
<gene>
    <name evidence="6" type="ORF">chiPu_0025361</name>
</gene>
<dbReference type="OrthoDB" id="6500128at2759"/>
<evidence type="ECO:0000259" key="5">
    <source>
        <dbReference type="PROSITE" id="PS50929"/>
    </source>
</evidence>
<dbReference type="PANTHER" id="PTHR43394:SF13">
    <property type="entry name" value="ANTIGEN PEPTIDE TRANSPORTER 1"/>
    <property type="match status" value="1"/>
</dbReference>
<evidence type="ECO:0000256" key="4">
    <source>
        <dbReference type="ARBA" id="ARBA00023136"/>
    </source>
</evidence>
<dbReference type="OMA" id="AGFMWAN"/>
<dbReference type="PANTHER" id="PTHR43394">
    <property type="entry name" value="ATP-DEPENDENT PERMEASE MDL1, MITOCHONDRIAL"/>
    <property type="match status" value="1"/>
</dbReference>
<keyword evidence="2" id="KW-0812">Transmembrane</keyword>
<comment type="caution">
    <text evidence="6">The sequence shown here is derived from an EMBL/GenBank/DDBJ whole genome shotgun (WGS) entry which is preliminary data.</text>
</comment>
<sequence length="129" mass="14088">METFSSMKNVQSFANEDGESRRYSDRLEDTYRLNKKEAAAYAGFMWANSLSDLALKVTLLYIGGDLVSGGSVSSGTLVSIIFYQLQFTTAIEVLISVYPNVKKAVGASEKVCEYIDRPPDPSTLGTLAP</sequence>
<evidence type="ECO:0000313" key="7">
    <source>
        <dbReference type="Proteomes" id="UP000287033"/>
    </source>
</evidence>
<keyword evidence="7" id="KW-1185">Reference proteome</keyword>
<proteinExistence type="predicted"/>
<keyword evidence="4" id="KW-0472">Membrane</keyword>
<feature type="domain" description="ABC transmembrane type-1" evidence="5">
    <location>
        <begin position="1"/>
        <end position="103"/>
    </location>
</feature>
<dbReference type="PROSITE" id="PS50929">
    <property type="entry name" value="ABC_TM1F"/>
    <property type="match status" value="1"/>
</dbReference>
<evidence type="ECO:0000256" key="1">
    <source>
        <dbReference type="ARBA" id="ARBA00004141"/>
    </source>
</evidence>
<protein>
    <recommendedName>
        <fullName evidence="5">ABC transmembrane type-1 domain-containing protein</fullName>
    </recommendedName>
</protein>
<dbReference type="SUPFAM" id="SSF90123">
    <property type="entry name" value="ABC transporter transmembrane region"/>
    <property type="match status" value="1"/>
</dbReference>
<dbReference type="GO" id="GO:0005524">
    <property type="term" value="F:ATP binding"/>
    <property type="evidence" value="ECO:0007669"/>
    <property type="project" value="InterPro"/>
</dbReference>
<dbReference type="InterPro" id="IPR036640">
    <property type="entry name" value="ABC1_TM_sf"/>
</dbReference>
<reference evidence="6 7" key="1">
    <citation type="journal article" date="2018" name="Nat. Ecol. Evol.">
        <title>Shark genomes provide insights into elasmobranch evolution and the origin of vertebrates.</title>
        <authorList>
            <person name="Hara Y"/>
            <person name="Yamaguchi K"/>
            <person name="Onimaru K"/>
            <person name="Kadota M"/>
            <person name="Koyanagi M"/>
            <person name="Keeley SD"/>
            <person name="Tatsumi K"/>
            <person name="Tanaka K"/>
            <person name="Motone F"/>
            <person name="Kageyama Y"/>
            <person name="Nozu R"/>
            <person name="Adachi N"/>
            <person name="Nishimura O"/>
            <person name="Nakagawa R"/>
            <person name="Tanegashima C"/>
            <person name="Kiyatake I"/>
            <person name="Matsumoto R"/>
            <person name="Murakumo K"/>
            <person name="Nishida K"/>
            <person name="Terakita A"/>
            <person name="Kuratani S"/>
            <person name="Sato K"/>
            <person name="Hyodo S Kuraku.S."/>
        </authorList>
    </citation>
    <scope>NUCLEOTIDE SEQUENCE [LARGE SCALE GENOMIC DNA]</scope>
</reference>
<dbReference type="Gene3D" id="1.20.1560.10">
    <property type="entry name" value="ABC transporter type 1, transmembrane domain"/>
    <property type="match status" value="1"/>
</dbReference>
<dbReference type="InterPro" id="IPR011527">
    <property type="entry name" value="ABC1_TM_dom"/>
</dbReference>
<evidence type="ECO:0000256" key="2">
    <source>
        <dbReference type="ARBA" id="ARBA00022692"/>
    </source>
</evidence>
<dbReference type="Pfam" id="PF00664">
    <property type="entry name" value="ABC_membrane"/>
    <property type="match status" value="1"/>
</dbReference>
<dbReference type="EMBL" id="BEZZ01057350">
    <property type="protein sequence ID" value="GCC41423.1"/>
    <property type="molecule type" value="Genomic_DNA"/>
</dbReference>
<evidence type="ECO:0000256" key="3">
    <source>
        <dbReference type="ARBA" id="ARBA00022989"/>
    </source>
</evidence>
<dbReference type="InterPro" id="IPR039421">
    <property type="entry name" value="Type_1_exporter"/>
</dbReference>
<dbReference type="AlphaFoldDB" id="A0A401TFM3"/>
<keyword evidence="3" id="KW-1133">Transmembrane helix</keyword>
<name>A0A401TFM3_CHIPU</name>
<organism evidence="6 7">
    <name type="scientific">Chiloscyllium punctatum</name>
    <name type="common">Brownbanded bambooshark</name>
    <name type="synonym">Hemiscyllium punctatum</name>
    <dbReference type="NCBI Taxonomy" id="137246"/>
    <lineage>
        <taxon>Eukaryota</taxon>
        <taxon>Metazoa</taxon>
        <taxon>Chordata</taxon>
        <taxon>Craniata</taxon>
        <taxon>Vertebrata</taxon>
        <taxon>Chondrichthyes</taxon>
        <taxon>Elasmobranchii</taxon>
        <taxon>Galeomorphii</taxon>
        <taxon>Galeoidea</taxon>
        <taxon>Orectolobiformes</taxon>
        <taxon>Hemiscylliidae</taxon>
        <taxon>Chiloscyllium</taxon>
    </lineage>
</organism>
<accession>A0A401TFM3</accession>